<dbReference type="PANTHER" id="PTHR21021">
    <property type="entry name" value="GAF/PUTATIVE CYTOSKELETAL PROTEIN"/>
    <property type="match status" value="1"/>
</dbReference>
<evidence type="ECO:0000256" key="1">
    <source>
        <dbReference type="ARBA" id="ARBA00006658"/>
    </source>
</evidence>
<dbReference type="InterPro" id="IPR051330">
    <property type="entry name" value="Phosphatase_reg/MetRdx"/>
</dbReference>
<reference evidence="3 4" key="1">
    <citation type="submission" date="2016-03" db="EMBL/GenBank/DDBJ databases">
        <title>EvidentialGene: Evidence-directed Construction of Genes on Genomes.</title>
        <authorList>
            <person name="Gilbert D.G."/>
            <person name="Choi J.-H."/>
            <person name="Mockaitis K."/>
            <person name="Colbourne J."/>
            <person name="Pfrender M."/>
        </authorList>
    </citation>
    <scope>NUCLEOTIDE SEQUENCE [LARGE SCALE GENOMIC DNA]</scope>
    <source>
        <strain evidence="3 4">Xinb3</strain>
        <tissue evidence="3">Complete organism</tissue>
    </source>
</reference>
<keyword evidence="4" id="KW-1185">Reference proteome</keyword>
<dbReference type="STRING" id="35525.A0A0N8C8Y7"/>
<proteinExistence type="inferred from homology"/>
<dbReference type="Proteomes" id="UP000076858">
    <property type="component" value="Unassembled WGS sequence"/>
</dbReference>
<evidence type="ECO:0000313" key="3">
    <source>
        <dbReference type="EMBL" id="KZS16573.1"/>
    </source>
</evidence>
<comment type="similarity">
    <text evidence="1">Belongs to the TIP41 family.</text>
</comment>
<sequence length="261" mass="30171">MSRNVVSTPAATEECFDFPPWNLKTVKNHILPSKSPSSTPCSIHHEAFHKLSIPHLPDMVFPDNVLRIQLSNGAGIEFNTLDALKLVNDKEDSVKVAVAEAWIESRADMNISHKVSHPFDWTFTTDYRGTVLGNMMVTATDSRIDMEKLKQKEKILFFDEIHLYEDELADHGCASFSVKVRVMPSGFFVLLRFYLRVDDVLIRINDTRLYYEKDNQYMLREYTSKESKTKDLKVPRVFWGDPNEISHHLSLVHSIHEKLEF</sequence>
<evidence type="ECO:0000313" key="4">
    <source>
        <dbReference type="Proteomes" id="UP000076858"/>
    </source>
</evidence>
<dbReference type="InterPro" id="IPR007303">
    <property type="entry name" value="TIP41-like"/>
</dbReference>
<accession>A0A0N8C8Y7</accession>
<evidence type="ECO:0000256" key="2">
    <source>
        <dbReference type="ARBA" id="ARBA00018951"/>
    </source>
</evidence>
<comment type="caution">
    <text evidence="3">The sequence shown here is derived from an EMBL/GenBank/DDBJ whole genome shotgun (WGS) entry which is preliminary data.</text>
</comment>
<dbReference type="OrthoDB" id="10253878at2759"/>
<name>A0A0N8C8Y7_9CRUS</name>
<dbReference type="Pfam" id="PF04176">
    <property type="entry name" value="TIP41"/>
    <property type="match status" value="1"/>
</dbReference>
<dbReference type="GO" id="GO:0005829">
    <property type="term" value="C:cytosol"/>
    <property type="evidence" value="ECO:0007669"/>
    <property type="project" value="TreeGrafter"/>
</dbReference>
<dbReference type="AlphaFoldDB" id="A0A0N8C8Y7"/>
<organism evidence="3 4">
    <name type="scientific">Daphnia magna</name>
    <dbReference type="NCBI Taxonomy" id="35525"/>
    <lineage>
        <taxon>Eukaryota</taxon>
        <taxon>Metazoa</taxon>
        <taxon>Ecdysozoa</taxon>
        <taxon>Arthropoda</taxon>
        <taxon>Crustacea</taxon>
        <taxon>Branchiopoda</taxon>
        <taxon>Diplostraca</taxon>
        <taxon>Cladocera</taxon>
        <taxon>Anomopoda</taxon>
        <taxon>Daphniidae</taxon>
        <taxon>Daphnia</taxon>
    </lineage>
</organism>
<gene>
    <name evidence="3" type="ORF">APZ42_017137</name>
</gene>
<protein>
    <recommendedName>
        <fullName evidence="2">TIP41-like protein</fullName>
    </recommendedName>
</protein>
<dbReference type="PANTHER" id="PTHR21021:SF16">
    <property type="entry name" value="TIP41-LIKE PROTEIN"/>
    <property type="match status" value="1"/>
</dbReference>
<dbReference type="GO" id="GO:0031929">
    <property type="term" value="P:TOR signaling"/>
    <property type="evidence" value="ECO:0007669"/>
    <property type="project" value="TreeGrafter"/>
</dbReference>
<dbReference type="EMBL" id="LRGB01000687">
    <property type="protein sequence ID" value="KZS16573.1"/>
    <property type="molecule type" value="Genomic_DNA"/>
</dbReference>